<gene>
    <name evidence="1" type="ORF">SY89_03306</name>
</gene>
<accession>A0A0P7FRB1</accession>
<dbReference type="STRING" id="699431.SY89_03306"/>
<dbReference type="RefSeq" id="WP_054584863.1">
    <property type="nucleotide sequence ID" value="NZ_LGUC01000002.1"/>
</dbReference>
<keyword evidence="2" id="KW-1185">Reference proteome</keyword>
<dbReference type="EMBL" id="LGUC01000002">
    <property type="protein sequence ID" value="KPN29072.1"/>
    <property type="molecule type" value="Genomic_DNA"/>
</dbReference>
<protein>
    <submittedName>
        <fullName evidence="1">Uncharacterized protein</fullName>
    </submittedName>
</protein>
<dbReference type="AlphaFoldDB" id="A0A0P7FRB1"/>
<dbReference type="OrthoDB" id="40089at2157"/>
<comment type="caution">
    <text evidence="1">The sequence shown here is derived from an EMBL/GenBank/DDBJ whole genome shotgun (WGS) entry which is preliminary data.</text>
</comment>
<reference evidence="2" key="1">
    <citation type="submission" date="2013-11" db="EMBL/GenBank/DDBJ databases">
        <authorList>
            <person name="Hoang H.T."/>
            <person name="Killian M.L."/>
            <person name="Madson D.M."/>
            <person name="Arruda P.H.E."/>
            <person name="Sun D."/>
            <person name="Schwartz K.J."/>
            <person name="Yoon K."/>
        </authorList>
    </citation>
    <scope>NUCLEOTIDE SEQUENCE [LARGE SCALE GENOMIC DNA]</scope>
    <source>
        <strain evidence="2">CDK2</strain>
    </source>
</reference>
<dbReference type="Proteomes" id="UP000050535">
    <property type="component" value="Unassembled WGS sequence"/>
</dbReference>
<organism evidence="1 2">
    <name type="scientific">Halolamina pelagica</name>
    <dbReference type="NCBI Taxonomy" id="699431"/>
    <lineage>
        <taxon>Archaea</taxon>
        <taxon>Methanobacteriati</taxon>
        <taxon>Methanobacteriota</taxon>
        <taxon>Stenosarchaea group</taxon>
        <taxon>Halobacteria</taxon>
        <taxon>Halobacteriales</taxon>
        <taxon>Haloferacaceae</taxon>
    </lineage>
</organism>
<name>A0A0P7FRB1_9EURY</name>
<proteinExistence type="predicted"/>
<evidence type="ECO:0000313" key="1">
    <source>
        <dbReference type="EMBL" id="KPN29072.1"/>
    </source>
</evidence>
<evidence type="ECO:0000313" key="2">
    <source>
        <dbReference type="Proteomes" id="UP000050535"/>
    </source>
</evidence>
<sequence>MSAADIGGLQTFPTELQTREAWLEARVALDELTPVRSSFIYGVESLPVRFEHAGQSDHE</sequence>